<accession>A0A8H6TZ63</accession>
<proteinExistence type="predicted"/>
<evidence type="ECO:0000256" key="1">
    <source>
        <dbReference type="SAM" id="MobiDB-lite"/>
    </source>
</evidence>
<reference evidence="2" key="1">
    <citation type="submission" date="2020-05" db="EMBL/GenBank/DDBJ databases">
        <title>Mycena genomes resolve the evolution of fungal bioluminescence.</title>
        <authorList>
            <person name="Tsai I.J."/>
        </authorList>
    </citation>
    <scope>NUCLEOTIDE SEQUENCE</scope>
    <source>
        <strain evidence="2">CCC161011</strain>
    </source>
</reference>
<evidence type="ECO:0008006" key="4">
    <source>
        <dbReference type="Google" id="ProtNLM"/>
    </source>
</evidence>
<comment type="caution">
    <text evidence="2">The sequence shown here is derived from an EMBL/GenBank/DDBJ whole genome shotgun (WGS) entry which is preliminary data.</text>
</comment>
<keyword evidence="3" id="KW-1185">Reference proteome</keyword>
<gene>
    <name evidence="2" type="ORF">MVEN_02631200</name>
</gene>
<feature type="region of interest" description="Disordered" evidence="1">
    <location>
        <begin position="443"/>
        <end position="473"/>
    </location>
</feature>
<organism evidence="2 3">
    <name type="scientific">Mycena venus</name>
    <dbReference type="NCBI Taxonomy" id="2733690"/>
    <lineage>
        <taxon>Eukaryota</taxon>
        <taxon>Fungi</taxon>
        <taxon>Dikarya</taxon>
        <taxon>Basidiomycota</taxon>
        <taxon>Agaricomycotina</taxon>
        <taxon>Agaricomycetes</taxon>
        <taxon>Agaricomycetidae</taxon>
        <taxon>Agaricales</taxon>
        <taxon>Marasmiineae</taxon>
        <taxon>Mycenaceae</taxon>
        <taxon>Mycena</taxon>
    </lineage>
</organism>
<feature type="compositionally biased region" description="Polar residues" evidence="1">
    <location>
        <begin position="10"/>
        <end position="22"/>
    </location>
</feature>
<dbReference type="AlphaFoldDB" id="A0A8H6TZ63"/>
<dbReference type="OrthoDB" id="3024231at2759"/>
<name>A0A8H6TZ63_9AGAR</name>
<feature type="region of interest" description="Disordered" evidence="1">
    <location>
        <begin position="487"/>
        <end position="557"/>
    </location>
</feature>
<sequence>MSLLRDVLKRNQQTSGSASGSALSRKHATAEIVQTQRQELCLVYQVGGRRDDSLARGVYAQLYSMVTLGGTRVPKRRRPDFSRLGVPEWYAEDPPPAPLMPGTDVASPVPSVFTRGIAGVLHARNEGEKPWLGLVVYSHARPESVMPMYHNAGKFSCTTVRCRLIARLQQRSRARCALRSTSPRRLRVLTFGNETQVTIAAESVLDIFTPPMLAMTANVWNRQKGHPKTPTGHPLKGKFPKGTFVFPFEFPELPADTLVKHPGDMKRRNLARVPLPPSYHIAKVCGFSGNIKYTIGVNIVFDGFGGIDDEFDMEMQYLPLCKPLPRVRTPFPYIPTREDWPFNREVVGGWTLTPFGGRGRLGEEMVEIEGILGVQEPAVCTAGQMLEFSLLLWSTNPLALEALGQPGQSKYLDKLASGRMWCTDDGRPADGEPIPPIQMVTLPEPQASSSGSKALPAAVGSHRLKGAPSSRMKEVWAETYKDEKANFDSEKAGHVSNEAPDSDAQLGDVDSQNLSEESKQKDLVFDADSETLAGTERGPSPTPSLEDIDLGADGAPH</sequence>
<feature type="region of interest" description="Disordered" evidence="1">
    <location>
        <begin position="1"/>
        <end position="26"/>
    </location>
</feature>
<protein>
    <recommendedName>
        <fullName evidence="4">Arrestin-like N-terminal domain-containing protein</fullName>
    </recommendedName>
</protein>
<evidence type="ECO:0000313" key="3">
    <source>
        <dbReference type="Proteomes" id="UP000620124"/>
    </source>
</evidence>
<dbReference type="Proteomes" id="UP000620124">
    <property type="component" value="Unassembled WGS sequence"/>
</dbReference>
<dbReference type="EMBL" id="JACAZI010000052">
    <property type="protein sequence ID" value="KAF7325361.1"/>
    <property type="molecule type" value="Genomic_DNA"/>
</dbReference>
<evidence type="ECO:0000313" key="2">
    <source>
        <dbReference type="EMBL" id="KAF7325361.1"/>
    </source>
</evidence>